<evidence type="ECO:0000256" key="1">
    <source>
        <dbReference type="SAM" id="Coils"/>
    </source>
</evidence>
<dbReference type="EMBL" id="NBCO01000003">
    <property type="protein sequence ID" value="ORC92389.1"/>
    <property type="molecule type" value="Genomic_DNA"/>
</dbReference>
<dbReference type="GeneID" id="39981689"/>
<evidence type="ECO:0000313" key="4">
    <source>
        <dbReference type="Proteomes" id="UP000192257"/>
    </source>
</evidence>
<dbReference type="OrthoDB" id="271846at2759"/>
<evidence type="ECO:0000256" key="2">
    <source>
        <dbReference type="SAM" id="MobiDB-lite"/>
    </source>
</evidence>
<feature type="region of interest" description="Disordered" evidence="2">
    <location>
        <begin position="243"/>
        <end position="276"/>
    </location>
</feature>
<evidence type="ECO:0000313" key="3">
    <source>
        <dbReference type="EMBL" id="ORC92389.1"/>
    </source>
</evidence>
<gene>
    <name evidence="3" type="ORF">TM35_000031420</name>
</gene>
<organism evidence="3 4">
    <name type="scientific">Trypanosoma theileri</name>
    <dbReference type="NCBI Taxonomy" id="67003"/>
    <lineage>
        <taxon>Eukaryota</taxon>
        <taxon>Discoba</taxon>
        <taxon>Euglenozoa</taxon>
        <taxon>Kinetoplastea</taxon>
        <taxon>Metakinetoplastina</taxon>
        <taxon>Trypanosomatida</taxon>
        <taxon>Trypanosomatidae</taxon>
        <taxon>Trypanosoma</taxon>
    </lineage>
</organism>
<protein>
    <submittedName>
        <fullName evidence="3">Uncharacterized protein</fullName>
    </submittedName>
</protein>
<dbReference type="RefSeq" id="XP_028886455.1">
    <property type="nucleotide sequence ID" value="XM_029021909.1"/>
</dbReference>
<keyword evidence="4" id="KW-1185">Reference proteome</keyword>
<feature type="coiled-coil region" evidence="1">
    <location>
        <begin position="170"/>
        <end position="197"/>
    </location>
</feature>
<comment type="caution">
    <text evidence="3">The sequence shown here is derived from an EMBL/GenBank/DDBJ whole genome shotgun (WGS) entry which is preliminary data.</text>
</comment>
<reference evidence="3 4" key="1">
    <citation type="submission" date="2017-03" db="EMBL/GenBank/DDBJ databases">
        <title>An alternative strategy for trypanosome survival in the mammalian bloodstream revealed through genome and transcriptome analysis of the ubiquitous bovine parasite Trypanosoma (Megatrypanum) theileri.</title>
        <authorList>
            <person name="Kelly S."/>
            <person name="Ivens A."/>
            <person name="Mott A."/>
            <person name="O'Neill E."/>
            <person name="Emms D."/>
            <person name="Macleod O."/>
            <person name="Voorheis P."/>
            <person name="Matthews J."/>
            <person name="Matthews K."/>
            <person name="Carrington M."/>
        </authorList>
    </citation>
    <scope>NUCLEOTIDE SEQUENCE [LARGE SCALE GENOMIC DNA]</scope>
    <source>
        <strain evidence="3">Edinburgh</strain>
    </source>
</reference>
<keyword evidence="1" id="KW-0175">Coiled coil</keyword>
<name>A0A1X0P732_9TRYP</name>
<sequence length="295" mass="33801">MMISSNLLTRIHTSRCGVSSYTLRTALVCTSPISSSLSSSYSSYSFYSTSSLSSSSSLRYRSSFSSSSSLSFSSFFTLRYQRRYRGFHFYLNLNDPEETRRRVEEDIALIEEKNGSDTMKHLHALLNLALSYYQSGDYLTAHEYAEYTHEKARKYNKNATFLYFTAKTCARCALAVAEEYENHLREMEEKAAISSTLTPRPSVVFSAERAIAKLREDAVRYDGIAQRLCNRPDKAFMRAADMGSTTGWSEDTRGEDEEPNDTFGNKWKERRKRPEHAAIRQYYQQQQQNGNGVPK</sequence>
<dbReference type="VEuPathDB" id="TriTrypDB:TM35_000031420"/>
<accession>A0A1X0P732</accession>
<dbReference type="AlphaFoldDB" id="A0A1X0P732"/>
<proteinExistence type="predicted"/>
<dbReference type="Proteomes" id="UP000192257">
    <property type="component" value="Unassembled WGS sequence"/>
</dbReference>